<dbReference type="InterPro" id="IPR035963">
    <property type="entry name" value="FERM_2"/>
</dbReference>
<accession>A0A8C2PNI4</accession>
<evidence type="ECO:0000256" key="2">
    <source>
        <dbReference type="ARBA" id="ARBA00022475"/>
    </source>
</evidence>
<evidence type="ECO:0000313" key="6">
    <source>
        <dbReference type="Ensembl" id="ENSCCRP00020072581.1"/>
    </source>
</evidence>
<dbReference type="PRINTS" id="PR00935">
    <property type="entry name" value="BAND41"/>
</dbReference>
<dbReference type="InterPro" id="IPR014352">
    <property type="entry name" value="FERM/acyl-CoA-bd_prot_sf"/>
</dbReference>
<reference evidence="6" key="1">
    <citation type="submission" date="2025-08" db="UniProtKB">
        <authorList>
            <consortium name="Ensembl"/>
        </authorList>
    </citation>
    <scope>IDENTIFICATION</scope>
</reference>
<dbReference type="SUPFAM" id="SSF47031">
    <property type="entry name" value="Second domain of FERM"/>
    <property type="match status" value="1"/>
</dbReference>
<dbReference type="InterPro" id="IPR019748">
    <property type="entry name" value="FERM_central"/>
</dbReference>
<dbReference type="PROSITE" id="PS00661">
    <property type="entry name" value="FERM_2"/>
    <property type="match status" value="1"/>
</dbReference>
<dbReference type="FunFam" id="1.20.80.10:FF:000002">
    <property type="entry name" value="radixin isoform X1"/>
    <property type="match status" value="1"/>
</dbReference>
<name>A0A8C2PNI4_CYPCA</name>
<sequence length="516" mass="60902">MSILGLKKKQPKTFKVKVSTMDAEMEFSCEVLDQEVPKDSPITFHFLAKFFPEKVEDELVQEITQHLFFLQVKKQILDEEIFCSPEASVLLASYAVQAKYGDYDPNFHKPGFLAQDELLPKRVLMQYQMTPDMWEEKITAWYAEHRNITRDEAEMEYLKIAQDLEMYGVSYFSITQNKRDTELLLGVDAQGLHIYSPNNKLSPNKSFPWSGIRNISYSEKEFTIKPLDKKKEVFKFYSSQLRVNKLILQLCIGNHDLFMRRRKVDSIEVQQMKAQAKEEKARKKVERQILAREKQMREEAERAKEDMERRLFQLQDEARMANEALLRSEETADLLAEKAQIAEEEAKLLAHKAAEAEQERQRLEVTALKTKEEKRLMEQKMREAEQLAVKLVEQSERRLKEADHLKQDLNEAKDAERRAKQKLLEITKTTYPLIAAYSKVSSSIRMDFKDSDMKRLSMEIERERLEYMEKSKHLQDQLKELKSEIESLKLEEQQQLLLYFVISIHQTIMKKFVFNK</sequence>
<dbReference type="InterPro" id="IPR019747">
    <property type="entry name" value="FERM_CS"/>
</dbReference>
<protein>
    <submittedName>
        <fullName evidence="6">Neurofibromin 2b (merlin)</fullName>
    </submittedName>
</protein>
<dbReference type="InterPro" id="IPR011259">
    <property type="entry name" value="ERM_C_dom"/>
</dbReference>
<keyword evidence="4" id="KW-0175">Coiled coil</keyword>
<dbReference type="Pfam" id="PF00373">
    <property type="entry name" value="FERM_M"/>
    <property type="match status" value="1"/>
</dbReference>
<dbReference type="InterPro" id="IPR018980">
    <property type="entry name" value="FERM_PH-like_C"/>
</dbReference>
<dbReference type="Pfam" id="PF09380">
    <property type="entry name" value="FERM_C"/>
    <property type="match status" value="1"/>
</dbReference>
<dbReference type="Gene3D" id="1.20.80.10">
    <property type="match status" value="1"/>
</dbReference>
<dbReference type="InterPro" id="IPR000299">
    <property type="entry name" value="FERM_domain"/>
</dbReference>
<feature type="coiled-coil region" evidence="4">
    <location>
        <begin position="464"/>
        <end position="498"/>
    </location>
</feature>
<dbReference type="CDD" id="cd14473">
    <property type="entry name" value="FERM_B-lobe"/>
    <property type="match status" value="1"/>
</dbReference>
<dbReference type="GO" id="GO:0005886">
    <property type="term" value="C:plasma membrane"/>
    <property type="evidence" value="ECO:0007669"/>
    <property type="project" value="UniProtKB-SubCell"/>
</dbReference>
<evidence type="ECO:0000256" key="3">
    <source>
        <dbReference type="ARBA" id="ARBA00023136"/>
    </source>
</evidence>
<organism evidence="6 7">
    <name type="scientific">Cyprinus carpio</name>
    <name type="common">Common carp</name>
    <dbReference type="NCBI Taxonomy" id="7962"/>
    <lineage>
        <taxon>Eukaryota</taxon>
        <taxon>Metazoa</taxon>
        <taxon>Chordata</taxon>
        <taxon>Craniata</taxon>
        <taxon>Vertebrata</taxon>
        <taxon>Euteleostomi</taxon>
        <taxon>Actinopterygii</taxon>
        <taxon>Neopterygii</taxon>
        <taxon>Teleostei</taxon>
        <taxon>Ostariophysi</taxon>
        <taxon>Cypriniformes</taxon>
        <taxon>Cyprinidae</taxon>
        <taxon>Cyprininae</taxon>
        <taxon>Cyprinus</taxon>
    </lineage>
</organism>
<dbReference type="Pfam" id="PF00769">
    <property type="entry name" value="ERM_C"/>
    <property type="match status" value="1"/>
</dbReference>
<dbReference type="InterPro" id="IPR008954">
    <property type="entry name" value="Moesin_tail_sf"/>
</dbReference>
<keyword evidence="3" id="KW-0472">Membrane</keyword>
<dbReference type="InterPro" id="IPR000798">
    <property type="entry name" value="Ez/rad/moesin-like"/>
</dbReference>
<evidence type="ECO:0000313" key="7">
    <source>
        <dbReference type="Proteomes" id="UP000694701"/>
    </source>
</evidence>
<dbReference type="SUPFAM" id="SSF48678">
    <property type="entry name" value="Moesin tail domain"/>
    <property type="match status" value="1"/>
</dbReference>
<dbReference type="PRINTS" id="PR00661">
    <property type="entry name" value="ERMFAMILY"/>
</dbReference>
<dbReference type="Gene3D" id="1.20.5.450">
    <property type="match status" value="1"/>
</dbReference>
<dbReference type="FunFam" id="1.20.5.450:FF:000001">
    <property type="entry name" value="radixin isoform X2"/>
    <property type="match status" value="1"/>
</dbReference>
<comment type="subcellular location">
    <subcellularLocation>
        <location evidence="1">Cell membrane</location>
        <topology evidence="1">Peripheral membrane protein</topology>
    </subcellularLocation>
</comment>
<keyword evidence="2" id="KW-1003">Cell membrane</keyword>
<dbReference type="SMART" id="SM00295">
    <property type="entry name" value="B41"/>
    <property type="match status" value="1"/>
</dbReference>
<dbReference type="GO" id="GO:0003779">
    <property type="term" value="F:actin binding"/>
    <property type="evidence" value="ECO:0007669"/>
    <property type="project" value="InterPro"/>
</dbReference>
<dbReference type="InterPro" id="IPR046810">
    <property type="entry name" value="ERM_helical"/>
</dbReference>
<dbReference type="InterPro" id="IPR011174">
    <property type="entry name" value="ERM"/>
</dbReference>
<dbReference type="Ensembl" id="ENSCCRT00020079701.1">
    <property type="protein sequence ID" value="ENSCCRP00020072581.1"/>
    <property type="gene ID" value="ENSCCRG00020033841.1"/>
</dbReference>
<dbReference type="Gene3D" id="2.30.29.30">
    <property type="entry name" value="Pleckstrin-homology domain (PH domain)/Phosphotyrosine-binding domain (PTB)"/>
    <property type="match status" value="1"/>
</dbReference>
<dbReference type="PROSITE" id="PS50057">
    <property type="entry name" value="FERM_3"/>
    <property type="match status" value="1"/>
</dbReference>
<dbReference type="InterPro" id="IPR019749">
    <property type="entry name" value="Band_41_domain"/>
</dbReference>
<dbReference type="Proteomes" id="UP000694701">
    <property type="component" value="Unplaced"/>
</dbReference>
<dbReference type="Pfam" id="PF20492">
    <property type="entry name" value="ERM_helical"/>
    <property type="match status" value="1"/>
</dbReference>
<dbReference type="AlphaFoldDB" id="A0A8C2PNI4"/>
<dbReference type="SMART" id="SM01196">
    <property type="entry name" value="FERM_C"/>
    <property type="match status" value="1"/>
</dbReference>
<evidence type="ECO:0000259" key="5">
    <source>
        <dbReference type="PROSITE" id="PS50057"/>
    </source>
</evidence>
<evidence type="ECO:0000256" key="1">
    <source>
        <dbReference type="ARBA" id="ARBA00004202"/>
    </source>
</evidence>
<proteinExistence type="predicted"/>
<feature type="coiled-coil region" evidence="4">
    <location>
        <begin position="273"/>
        <end position="429"/>
    </location>
</feature>
<dbReference type="PANTHER" id="PTHR23281">
    <property type="entry name" value="MERLIN/MOESIN/EZRIN/RADIXIN"/>
    <property type="match status" value="1"/>
</dbReference>
<feature type="domain" description="FERM" evidence="5">
    <location>
        <begin position="1"/>
        <end position="262"/>
    </location>
</feature>
<dbReference type="SUPFAM" id="SSF50729">
    <property type="entry name" value="PH domain-like"/>
    <property type="match status" value="1"/>
</dbReference>
<dbReference type="InterPro" id="IPR011993">
    <property type="entry name" value="PH-like_dom_sf"/>
</dbReference>
<dbReference type="InterPro" id="IPR041789">
    <property type="entry name" value="ERM_FERM_C"/>
</dbReference>
<dbReference type="Gene3D" id="6.10.360.10">
    <property type="match status" value="1"/>
</dbReference>
<evidence type="ECO:0000256" key="4">
    <source>
        <dbReference type="SAM" id="Coils"/>
    </source>
</evidence>
<dbReference type="CDD" id="cd13194">
    <property type="entry name" value="FERM_C_ERM"/>
    <property type="match status" value="1"/>
</dbReference>